<dbReference type="Gene3D" id="3.40.50.300">
    <property type="entry name" value="P-loop containing nucleotide triphosphate hydrolases"/>
    <property type="match status" value="1"/>
</dbReference>
<evidence type="ECO:0000256" key="3">
    <source>
        <dbReference type="ARBA" id="ARBA00022679"/>
    </source>
</evidence>
<dbReference type="PANTHER" id="PTHR34388:SF1">
    <property type="entry name" value="DNA POLYMERASE III SUBUNIT DELTA"/>
    <property type="match status" value="1"/>
</dbReference>
<evidence type="ECO:0000256" key="1">
    <source>
        <dbReference type="ARBA" id="ARBA00012417"/>
    </source>
</evidence>
<dbReference type="GO" id="GO:0003887">
    <property type="term" value="F:DNA-directed DNA polymerase activity"/>
    <property type="evidence" value="ECO:0007669"/>
    <property type="project" value="UniProtKB-KW"/>
</dbReference>
<dbReference type="EMBL" id="PVTH01000008">
    <property type="protein sequence ID" value="PRY50906.1"/>
    <property type="molecule type" value="Genomic_DNA"/>
</dbReference>
<dbReference type="Pfam" id="PF21694">
    <property type="entry name" value="DNA_pol3_delta_C"/>
    <property type="match status" value="1"/>
</dbReference>
<evidence type="ECO:0000313" key="11">
    <source>
        <dbReference type="EMBL" id="PRY50906.1"/>
    </source>
</evidence>
<evidence type="ECO:0000259" key="10">
    <source>
        <dbReference type="Pfam" id="PF21694"/>
    </source>
</evidence>
<dbReference type="InterPro" id="IPR005790">
    <property type="entry name" value="DNA_polIII_delta"/>
</dbReference>
<dbReference type="Pfam" id="PF06144">
    <property type="entry name" value="DNA_pol3_delta"/>
    <property type="match status" value="1"/>
</dbReference>
<keyword evidence="5" id="KW-0235">DNA replication</keyword>
<dbReference type="RefSeq" id="WP_106294223.1">
    <property type="nucleotide sequence ID" value="NZ_PVTH01000008.1"/>
</dbReference>
<dbReference type="NCBIfam" id="TIGR01128">
    <property type="entry name" value="holA"/>
    <property type="match status" value="1"/>
</dbReference>
<dbReference type="EC" id="2.7.7.7" evidence="1"/>
<gene>
    <name evidence="11" type="ORF">B0I27_108114</name>
</gene>
<feature type="domain" description="DNA polymerase III delta subunit-like C-terminal" evidence="10">
    <location>
        <begin position="216"/>
        <end position="320"/>
    </location>
</feature>
<keyword evidence="3" id="KW-0808">Transferase</keyword>
<dbReference type="GO" id="GO:0006261">
    <property type="term" value="P:DNA-templated DNA replication"/>
    <property type="evidence" value="ECO:0007669"/>
    <property type="project" value="TreeGrafter"/>
</dbReference>
<reference evidence="11 12" key="1">
    <citation type="submission" date="2018-03" db="EMBL/GenBank/DDBJ databases">
        <title>Genomic Encyclopedia of Type Strains, Phase III (KMG-III): the genomes of soil and plant-associated and newly described type strains.</title>
        <authorList>
            <person name="Whitman W."/>
        </authorList>
    </citation>
    <scope>NUCLEOTIDE SEQUENCE [LARGE SCALE GENOMIC DNA]</scope>
    <source>
        <strain evidence="11 12">CGMCC 1.9313</strain>
    </source>
</reference>
<accession>A0A2T0TZ13</accession>
<keyword evidence="6" id="KW-0239">DNA-directed DNA polymerase</keyword>
<keyword evidence="12" id="KW-1185">Reference proteome</keyword>
<name>A0A2T0TZ13_9SPHI</name>
<evidence type="ECO:0000259" key="9">
    <source>
        <dbReference type="Pfam" id="PF06144"/>
    </source>
</evidence>
<dbReference type="InterPro" id="IPR027417">
    <property type="entry name" value="P-loop_NTPase"/>
</dbReference>
<dbReference type="InterPro" id="IPR010372">
    <property type="entry name" value="DNA_pol3_delta_N"/>
</dbReference>
<proteinExistence type="inferred from homology"/>
<dbReference type="Gene3D" id="1.20.272.10">
    <property type="match status" value="1"/>
</dbReference>
<evidence type="ECO:0000256" key="8">
    <source>
        <dbReference type="ARBA" id="ARBA00049244"/>
    </source>
</evidence>
<dbReference type="GO" id="GO:0009360">
    <property type="term" value="C:DNA polymerase III complex"/>
    <property type="evidence" value="ECO:0007669"/>
    <property type="project" value="InterPro"/>
</dbReference>
<evidence type="ECO:0000256" key="2">
    <source>
        <dbReference type="ARBA" id="ARBA00017703"/>
    </source>
</evidence>
<protein>
    <recommendedName>
        <fullName evidence="2">DNA polymerase III subunit delta</fullName>
        <ecNumber evidence="1">2.7.7.7</ecNumber>
    </recommendedName>
</protein>
<dbReference type="OrthoDB" id="1172326at2"/>
<evidence type="ECO:0000313" key="12">
    <source>
        <dbReference type="Proteomes" id="UP000238034"/>
    </source>
</evidence>
<organism evidence="11 12">
    <name type="scientific">Arcticibacter pallidicorallinus</name>
    <dbReference type="NCBI Taxonomy" id="1259464"/>
    <lineage>
        <taxon>Bacteria</taxon>
        <taxon>Pseudomonadati</taxon>
        <taxon>Bacteroidota</taxon>
        <taxon>Sphingobacteriia</taxon>
        <taxon>Sphingobacteriales</taxon>
        <taxon>Sphingobacteriaceae</taxon>
        <taxon>Arcticibacter</taxon>
    </lineage>
</organism>
<comment type="similarity">
    <text evidence="7">Belongs to the DNA polymerase HolA subunit family.</text>
</comment>
<dbReference type="AlphaFoldDB" id="A0A2T0TZ13"/>
<dbReference type="InterPro" id="IPR008921">
    <property type="entry name" value="DNA_pol3_clamp-load_cplx_C"/>
</dbReference>
<dbReference type="PANTHER" id="PTHR34388">
    <property type="entry name" value="DNA POLYMERASE III SUBUNIT DELTA"/>
    <property type="match status" value="1"/>
</dbReference>
<evidence type="ECO:0000256" key="7">
    <source>
        <dbReference type="ARBA" id="ARBA00034754"/>
    </source>
</evidence>
<evidence type="ECO:0000256" key="5">
    <source>
        <dbReference type="ARBA" id="ARBA00022705"/>
    </source>
</evidence>
<dbReference type="Gene3D" id="1.10.8.60">
    <property type="match status" value="1"/>
</dbReference>
<comment type="caution">
    <text evidence="11">The sequence shown here is derived from an EMBL/GenBank/DDBJ whole genome shotgun (WGS) entry which is preliminary data.</text>
</comment>
<sequence length="342" mass="39366">MTASALLNDLKVRKFRPVYLFHGEEPYYIDLFSDYIEKNLLSDAEKGFNQTVLYGRETDVLTVLNSAKRYPMMSDYQLVLIKEAQDMKWSKEGDDKKNQDPLLAYLEKPLESTILVFCYKHGKFDKRKKTYKAIEKSGCIFESATIYDNKVPGWVEDYAREKAYRMNPRASALIAEYLGTDLSKISNELDKLMLNIPKGNEITVDDVQNNIGISKEYNVFELQDALAKRNVLKANQIIAYFASNPKANPIQMVLGALNTWFTKVLKFHYIQDRSPANLARELGVNPYFVKDYELAAKNYNLGRLFDIMSILREYDLKTKGVESTGNTDSGELLKEMVFKIIH</sequence>
<dbReference type="SUPFAM" id="SSF52540">
    <property type="entry name" value="P-loop containing nucleoside triphosphate hydrolases"/>
    <property type="match status" value="1"/>
</dbReference>
<comment type="catalytic activity">
    <reaction evidence="8">
        <text>DNA(n) + a 2'-deoxyribonucleoside 5'-triphosphate = DNA(n+1) + diphosphate</text>
        <dbReference type="Rhea" id="RHEA:22508"/>
        <dbReference type="Rhea" id="RHEA-COMP:17339"/>
        <dbReference type="Rhea" id="RHEA-COMP:17340"/>
        <dbReference type="ChEBI" id="CHEBI:33019"/>
        <dbReference type="ChEBI" id="CHEBI:61560"/>
        <dbReference type="ChEBI" id="CHEBI:173112"/>
        <dbReference type="EC" id="2.7.7.7"/>
    </reaction>
</comment>
<dbReference type="GO" id="GO:0003677">
    <property type="term" value="F:DNA binding"/>
    <property type="evidence" value="ECO:0007669"/>
    <property type="project" value="InterPro"/>
</dbReference>
<evidence type="ECO:0000256" key="4">
    <source>
        <dbReference type="ARBA" id="ARBA00022695"/>
    </source>
</evidence>
<dbReference type="Proteomes" id="UP000238034">
    <property type="component" value="Unassembled WGS sequence"/>
</dbReference>
<dbReference type="InterPro" id="IPR048466">
    <property type="entry name" value="DNA_pol3_delta-like_C"/>
</dbReference>
<feature type="domain" description="DNA polymerase III delta N-terminal" evidence="9">
    <location>
        <begin position="19"/>
        <end position="142"/>
    </location>
</feature>
<dbReference type="SUPFAM" id="SSF48019">
    <property type="entry name" value="post-AAA+ oligomerization domain-like"/>
    <property type="match status" value="1"/>
</dbReference>
<keyword evidence="4" id="KW-0548">Nucleotidyltransferase</keyword>
<evidence type="ECO:0000256" key="6">
    <source>
        <dbReference type="ARBA" id="ARBA00022932"/>
    </source>
</evidence>